<evidence type="ECO:0000313" key="3">
    <source>
        <dbReference type="WBParaSite" id="PTRK_0000294600.1"/>
    </source>
</evidence>
<feature type="transmembrane region" description="Helical" evidence="1">
    <location>
        <begin position="33"/>
        <end position="51"/>
    </location>
</feature>
<reference evidence="3" key="1">
    <citation type="submission" date="2017-02" db="UniProtKB">
        <authorList>
            <consortium name="WormBaseParasite"/>
        </authorList>
    </citation>
    <scope>IDENTIFICATION</scope>
</reference>
<dbReference type="AlphaFoldDB" id="A0A0N4Z6Z1"/>
<keyword evidence="2" id="KW-1185">Reference proteome</keyword>
<accession>A0A0N4Z6Z1</accession>
<sequence length="97" mass="12150">MIFWEWRRIYRQRVRSFFNKPHVSYKEVARRKLVLGFILFFVGWKMFGYAVQDKILYRWDDIIGDKRFFELSEVKEIVKKENEENANKEIVYQKKYN</sequence>
<organism evidence="2 3">
    <name type="scientific">Parastrongyloides trichosuri</name>
    <name type="common">Possum-specific nematode worm</name>
    <dbReference type="NCBI Taxonomy" id="131310"/>
    <lineage>
        <taxon>Eukaryota</taxon>
        <taxon>Metazoa</taxon>
        <taxon>Ecdysozoa</taxon>
        <taxon>Nematoda</taxon>
        <taxon>Chromadorea</taxon>
        <taxon>Rhabditida</taxon>
        <taxon>Tylenchina</taxon>
        <taxon>Panagrolaimomorpha</taxon>
        <taxon>Strongyloidoidea</taxon>
        <taxon>Strongyloididae</taxon>
        <taxon>Parastrongyloides</taxon>
    </lineage>
</organism>
<evidence type="ECO:0000256" key="1">
    <source>
        <dbReference type="SAM" id="Phobius"/>
    </source>
</evidence>
<dbReference type="WBParaSite" id="PTRK_0000294600.1">
    <property type="protein sequence ID" value="PTRK_0000294600.1"/>
    <property type="gene ID" value="PTRK_0000294600"/>
</dbReference>
<keyword evidence="1" id="KW-0472">Membrane</keyword>
<keyword evidence="1" id="KW-0812">Transmembrane</keyword>
<protein>
    <submittedName>
        <fullName evidence="3">DUF4492 domain-containing protein</fullName>
    </submittedName>
</protein>
<name>A0A0N4Z6Z1_PARTI</name>
<evidence type="ECO:0000313" key="2">
    <source>
        <dbReference type="Proteomes" id="UP000038045"/>
    </source>
</evidence>
<keyword evidence="1" id="KW-1133">Transmembrane helix</keyword>
<proteinExistence type="predicted"/>
<dbReference type="Proteomes" id="UP000038045">
    <property type="component" value="Unplaced"/>
</dbReference>